<feature type="domain" description="ATPase F1/V1/A1 complex alpha/beta subunit N-terminal" evidence="14">
    <location>
        <begin position="25"/>
        <end position="73"/>
    </location>
</feature>
<dbReference type="HOGENOM" id="CLU_010091_2_1_7"/>
<dbReference type="HAMAP" id="MF_01346">
    <property type="entry name" value="ATP_synth_alpha_bact"/>
    <property type="match status" value="1"/>
</dbReference>
<dbReference type="InterPro" id="IPR004100">
    <property type="entry name" value="ATPase_F1/V1/A1_a/bsu_N"/>
</dbReference>
<comment type="caution">
    <text evidence="11">Lacks conserved residue(s) required for the propagation of feature annotation.</text>
</comment>
<dbReference type="GO" id="GO:0046933">
    <property type="term" value="F:proton-transporting ATP synthase activity, rotational mechanism"/>
    <property type="evidence" value="ECO:0007669"/>
    <property type="project" value="UniProtKB-UniRule"/>
</dbReference>
<dbReference type="Gene3D" id="1.20.150.20">
    <property type="entry name" value="ATP synthase alpha/beta chain, C-terminal domain"/>
    <property type="match status" value="1"/>
</dbReference>
<dbReference type="InterPro" id="IPR023366">
    <property type="entry name" value="ATP_synth_asu-like_sf"/>
</dbReference>
<keyword evidence="5 11" id="KW-0067">ATP-binding</keyword>
<dbReference type="InterPro" id="IPR038376">
    <property type="entry name" value="ATP_synth_asu_C_sf"/>
</dbReference>
<dbReference type="CDD" id="cd01132">
    <property type="entry name" value="F1-ATPase_alpha_CD"/>
    <property type="match status" value="1"/>
</dbReference>
<dbReference type="STRING" id="673862.BABL1_gene_56"/>
<dbReference type="Pfam" id="PF00306">
    <property type="entry name" value="ATP-synt_ab_C"/>
    <property type="match status" value="1"/>
</dbReference>
<dbReference type="InterPro" id="IPR000194">
    <property type="entry name" value="ATPase_F1/V1/A1_a/bsu_nucl-bd"/>
</dbReference>
<sequence length="499" mass="55115">MEIKTSDLVSLFEKALSKVSEEDLQEIGFVVQVGDTFCKIHGLKNAVYGELIDFEGGNQGIVMDLGRDYVSVFLIKVQTPVVELEVAKRTGGAFKAPVGINLLGRVINAIGQPIDNLGTLDYQELRPIEVPIEGIIERTPINESLETGILVVDALIPIGKGQRELIIGNRTTGKTAIALDTIIHQKGKNVYCIYVSIGQRQANLARIVRLLEENGALEYSIIVSAESGDSALDRYLAPYVGCTIAEFLRDQGQDVLIVYDDLSNHAVAYREMSLLMRRAPGREAYPGDVFYLHSRLLERAGRLARGGSITALPIVQTQSDDLTAYIPTNLISITDGQIFLDTKLFNSGIRPAVNVELSVSRVGGAAQTPAIKKVSRALKLELAQYQDLLGFSQFGTELDVVSQKILARGAVAYELLKQKQYITYSFVDQSIILFLLRYNFLDNLPSNEINSFAIQFASYVKSVYQDLYNQILTTKEITDQDISKLSEIAKEFTILFKGS</sequence>
<evidence type="ECO:0000256" key="7">
    <source>
        <dbReference type="ARBA" id="ARBA00023065"/>
    </source>
</evidence>
<comment type="function">
    <text evidence="11">Produces ATP from ADP in the presence of a proton gradient across the membrane. The alpha chain is a regulatory subunit.</text>
</comment>
<evidence type="ECO:0000256" key="10">
    <source>
        <dbReference type="ARBA" id="ARBA00023310"/>
    </source>
</evidence>
<keyword evidence="3 11" id="KW-0813">Transport</keyword>
<dbReference type="InterPro" id="IPR020003">
    <property type="entry name" value="ATPase_a/bsu_AS"/>
</dbReference>
<dbReference type="PANTHER" id="PTHR48082:SF2">
    <property type="entry name" value="ATP SYNTHASE SUBUNIT ALPHA, MITOCHONDRIAL"/>
    <property type="match status" value="1"/>
</dbReference>
<dbReference type="SUPFAM" id="SSF50615">
    <property type="entry name" value="N-terminal domain of alpha and beta subunits of F1 ATP synthase"/>
    <property type="match status" value="1"/>
</dbReference>
<dbReference type="GO" id="GO:0043531">
    <property type="term" value="F:ADP binding"/>
    <property type="evidence" value="ECO:0007669"/>
    <property type="project" value="TreeGrafter"/>
</dbReference>
<dbReference type="EC" id="7.1.2.2" evidence="11"/>
<dbReference type="InterPro" id="IPR005294">
    <property type="entry name" value="ATP_synth_F1_asu"/>
</dbReference>
<protein>
    <recommendedName>
        <fullName evidence="11">ATP synthase subunit alpha</fullName>
        <ecNumber evidence="11">7.1.2.2</ecNumber>
    </recommendedName>
    <alternativeName>
        <fullName evidence="11">ATP synthase F1 sector subunit alpha</fullName>
    </alternativeName>
    <alternativeName>
        <fullName evidence="11">F-ATPase subunit alpha</fullName>
    </alternativeName>
</protein>
<evidence type="ECO:0000256" key="9">
    <source>
        <dbReference type="ARBA" id="ARBA00023196"/>
    </source>
</evidence>
<dbReference type="InterPro" id="IPR036121">
    <property type="entry name" value="ATPase_F1/V1/A1_a/bsu_N_sf"/>
</dbReference>
<feature type="site" description="Required for activity" evidence="11">
    <location>
        <position position="358"/>
    </location>
</feature>
<feature type="domain" description="ATP synthase alpha subunit C-terminal" evidence="13">
    <location>
        <begin position="367"/>
        <end position="492"/>
    </location>
</feature>
<dbReference type="RefSeq" id="WP_023792807.1">
    <property type="nucleotide sequence ID" value="NC_023003.1"/>
</dbReference>
<gene>
    <name evidence="11 15" type="primary">atpA</name>
    <name evidence="15" type="ORF">BABL1_gene_56</name>
</gene>
<evidence type="ECO:0000259" key="12">
    <source>
        <dbReference type="Pfam" id="PF00006"/>
    </source>
</evidence>
<dbReference type="AlphaFoldDB" id="V6DH51"/>
<dbReference type="SUPFAM" id="SSF52540">
    <property type="entry name" value="P-loop containing nucleoside triphosphate hydrolases"/>
    <property type="match status" value="1"/>
</dbReference>
<keyword evidence="9 11" id="KW-0139">CF(1)</keyword>
<dbReference type="PATRIC" id="fig|673862.3.peg.813"/>
<dbReference type="PANTHER" id="PTHR48082">
    <property type="entry name" value="ATP SYNTHASE SUBUNIT ALPHA, MITOCHONDRIAL"/>
    <property type="match status" value="1"/>
</dbReference>
<keyword evidence="10 11" id="KW-0066">ATP synthesis</keyword>
<dbReference type="Gene3D" id="2.40.30.20">
    <property type="match status" value="1"/>
</dbReference>
<dbReference type="KEGG" id="dpb:BABL1_gene_56"/>
<dbReference type="OrthoDB" id="9803053at2"/>
<evidence type="ECO:0000256" key="5">
    <source>
        <dbReference type="ARBA" id="ARBA00022840"/>
    </source>
</evidence>
<dbReference type="GO" id="GO:0045259">
    <property type="term" value="C:proton-transporting ATP synthase complex"/>
    <property type="evidence" value="ECO:0007669"/>
    <property type="project" value="UniProtKB-KW"/>
</dbReference>
<evidence type="ECO:0000256" key="8">
    <source>
        <dbReference type="ARBA" id="ARBA00023136"/>
    </source>
</evidence>
<keyword evidence="4 11" id="KW-0547">Nucleotide-binding</keyword>
<keyword evidence="11" id="KW-1003">Cell membrane</keyword>
<evidence type="ECO:0000256" key="1">
    <source>
        <dbReference type="ARBA" id="ARBA00004370"/>
    </source>
</evidence>
<accession>V6DH51</accession>
<evidence type="ECO:0000256" key="11">
    <source>
        <dbReference type="HAMAP-Rule" id="MF_01346"/>
    </source>
</evidence>
<evidence type="ECO:0000313" key="16">
    <source>
        <dbReference type="Proteomes" id="UP000018769"/>
    </source>
</evidence>
<evidence type="ECO:0000259" key="14">
    <source>
        <dbReference type="Pfam" id="PF02874"/>
    </source>
</evidence>
<proteinExistence type="inferred from homology"/>
<reference evidence="15 16" key="1">
    <citation type="journal article" date="2015" name="Biol. Direct">
        <title>Babela massiliensis, a representative of a widespread bacterial phylum with unusual adaptations to parasitism in amoebae.</title>
        <authorList>
            <person name="Pagnier I."/>
            <person name="Yutin N."/>
            <person name="Croce O."/>
            <person name="Makarova K.S."/>
            <person name="Wolf Y.I."/>
            <person name="Benamar S."/>
            <person name="Raoult D."/>
            <person name="Koonin E.V."/>
            <person name="La Scola B."/>
        </authorList>
    </citation>
    <scope>NUCLEOTIDE SEQUENCE [LARGE SCALE GENOMIC DNA]</scope>
    <source>
        <strain evidence="16">BABL1</strain>
    </source>
</reference>
<comment type="similarity">
    <text evidence="2 11">Belongs to the ATPase alpha/beta chains family.</text>
</comment>
<dbReference type="eggNOG" id="COG0056">
    <property type="taxonomic scope" value="Bacteria"/>
</dbReference>
<dbReference type="Proteomes" id="UP000018769">
    <property type="component" value="Chromosome I"/>
</dbReference>
<evidence type="ECO:0000313" key="15">
    <source>
        <dbReference type="EMBL" id="CDK30922.1"/>
    </source>
</evidence>
<dbReference type="Pfam" id="PF02874">
    <property type="entry name" value="ATP-synt_ab_N"/>
    <property type="match status" value="1"/>
</dbReference>
<keyword evidence="16" id="KW-1185">Reference proteome</keyword>
<evidence type="ECO:0000256" key="2">
    <source>
        <dbReference type="ARBA" id="ARBA00008936"/>
    </source>
</evidence>
<dbReference type="InterPro" id="IPR033732">
    <property type="entry name" value="ATP_synth_F1_a_nt-bd_dom"/>
</dbReference>
<keyword evidence="11" id="KW-0375">Hydrogen ion transport</keyword>
<evidence type="ECO:0000256" key="6">
    <source>
        <dbReference type="ARBA" id="ARBA00022967"/>
    </source>
</evidence>
<feature type="domain" description="ATPase F1/V1/A1 complex alpha/beta subunit nucleotide-binding" evidence="12">
    <location>
        <begin position="148"/>
        <end position="360"/>
    </location>
</feature>
<evidence type="ECO:0000256" key="3">
    <source>
        <dbReference type="ARBA" id="ARBA00022448"/>
    </source>
</evidence>
<keyword evidence="8 11" id="KW-0472">Membrane</keyword>
<dbReference type="GO" id="GO:0005886">
    <property type="term" value="C:plasma membrane"/>
    <property type="evidence" value="ECO:0007669"/>
    <property type="project" value="UniProtKB-SubCell"/>
</dbReference>
<keyword evidence="7 11" id="KW-0406">Ion transport</keyword>
<dbReference type="PROSITE" id="PS00152">
    <property type="entry name" value="ATPASE_ALPHA_BETA"/>
    <property type="match status" value="1"/>
</dbReference>
<dbReference type="EMBL" id="HG793133">
    <property type="protein sequence ID" value="CDK30922.1"/>
    <property type="molecule type" value="Genomic_DNA"/>
</dbReference>
<comment type="catalytic activity">
    <reaction evidence="11">
        <text>ATP + H2O + 4 H(+)(in) = ADP + phosphate + 5 H(+)(out)</text>
        <dbReference type="Rhea" id="RHEA:57720"/>
        <dbReference type="ChEBI" id="CHEBI:15377"/>
        <dbReference type="ChEBI" id="CHEBI:15378"/>
        <dbReference type="ChEBI" id="CHEBI:30616"/>
        <dbReference type="ChEBI" id="CHEBI:43474"/>
        <dbReference type="ChEBI" id="CHEBI:456216"/>
        <dbReference type="EC" id="7.1.2.2"/>
    </reaction>
</comment>
<comment type="subcellular location">
    <subcellularLocation>
        <location evidence="11">Cell membrane</location>
        <topology evidence="11">Peripheral membrane protein</topology>
    </subcellularLocation>
    <subcellularLocation>
        <location evidence="1">Membrane</location>
    </subcellularLocation>
</comment>
<dbReference type="NCBIfam" id="NF009884">
    <property type="entry name" value="PRK13343.1"/>
    <property type="match status" value="1"/>
</dbReference>
<name>V6DH51_9BACT</name>
<evidence type="ECO:0000256" key="4">
    <source>
        <dbReference type="ARBA" id="ARBA00022741"/>
    </source>
</evidence>
<dbReference type="NCBIfam" id="TIGR00962">
    <property type="entry name" value="atpA"/>
    <property type="match status" value="1"/>
</dbReference>
<dbReference type="Gene3D" id="3.40.50.300">
    <property type="entry name" value="P-loop containing nucleotide triphosphate hydrolases"/>
    <property type="match status" value="1"/>
</dbReference>
<dbReference type="CDD" id="cd18113">
    <property type="entry name" value="ATP-synt_F1_alpha_C"/>
    <property type="match status" value="1"/>
</dbReference>
<dbReference type="SUPFAM" id="SSF47917">
    <property type="entry name" value="C-terminal domain of alpha and beta subunits of F1 ATP synthase"/>
    <property type="match status" value="1"/>
</dbReference>
<dbReference type="Pfam" id="PF00006">
    <property type="entry name" value="ATP-synt_ab"/>
    <property type="match status" value="1"/>
</dbReference>
<dbReference type="FunFam" id="3.40.50.300:FF:000002">
    <property type="entry name" value="ATP synthase subunit alpha"/>
    <property type="match status" value="1"/>
</dbReference>
<dbReference type="InterPro" id="IPR027417">
    <property type="entry name" value="P-loop_NTPase"/>
</dbReference>
<dbReference type="GO" id="GO:0005524">
    <property type="term" value="F:ATP binding"/>
    <property type="evidence" value="ECO:0007669"/>
    <property type="project" value="UniProtKB-UniRule"/>
</dbReference>
<dbReference type="InterPro" id="IPR000793">
    <property type="entry name" value="ATP_synth_asu_C"/>
</dbReference>
<evidence type="ECO:0000259" key="13">
    <source>
        <dbReference type="Pfam" id="PF00306"/>
    </source>
</evidence>
<keyword evidence="6 11" id="KW-1278">Translocase</keyword>
<organism evidence="15 16">
    <name type="scientific">Candidatus Babela massiliensis</name>
    <dbReference type="NCBI Taxonomy" id="673862"/>
    <lineage>
        <taxon>Bacteria</taxon>
        <taxon>Candidatus Babelota</taxon>
        <taxon>Candidatus Babeliae</taxon>
        <taxon>Candidatus Babeliales</taxon>
        <taxon>Candidatus Babeliaceae</taxon>
        <taxon>Candidatus Babela</taxon>
    </lineage>
</organism>